<gene>
    <name evidence="2" type="ORF">F8M41_016400</name>
</gene>
<name>A0A8H3ZYU7_GIGMA</name>
<keyword evidence="1" id="KW-0472">Membrane</keyword>
<evidence type="ECO:0000313" key="3">
    <source>
        <dbReference type="Proteomes" id="UP000439903"/>
    </source>
</evidence>
<comment type="caution">
    <text evidence="2">The sequence shown here is derived from an EMBL/GenBank/DDBJ whole genome shotgun (WGS) entry which is preliminary data.</text>
</comment>
<accession>A0A8H3ZYU7</accession>
<proteinExistence type="predicted"/>
<organism evidence="2 3">
    <name type="scientific">Gigaspora margarita</name>
    <dbReference type="NCBI Taxonomy" id="4874"/>
    <lineage>
        <taxon>Eukaryota</taxon>
        <taxon>Fungi</taxon>
        <taxon>Fungi incertae sedis</taxon>
        <taxon>Mucoromycota</taxon>
        <taxon>Glomeromycotina</taxon>
        <taxon>Glomeromycetes</taxon>
        <taxon>Diversisporales</taxon>
        <taxon>Gigasporaceae</taxon>
        <taxon>Gigaspora</taxon>
    </lineage>
</organism>
<feature type="transmembrane region" description="Helical" evidence="1">
    <location>
        <begin position="20"/>
        <end position="38"/>
    </location>
</feature>
<evidence type="ECO:0000313" key="2">
    <source>
        <dbReference type="EMBL" id="KAF0339059.1"/>
    </source>
</evidence>
<reference evidence="2 3" key="1">
    <citation type="journal article" date="2019" name="Environ. Microbiol.">
        <title>At the nexus of three kingdoms: the genome of the mycorrhizal fungus Gigaspora margarita provides insights into plant, endobacterial and fungal interactions.</title>
        <authorList>
            <person name="Venice F."/>
            <person name="Ghignone S."/>
            <person name="Salvioli di Fossalunga A."/>
            <person name="Amselem J."/>
            <person name="Novero M."/>
            <person name="Xianan X."/>
            <person name="Sedzielewska Toro K."/>
            <person name="Morin E."/>
            <person name="Lipzen A."/>
            <person name="Grigoriev I.V."/>
            <person name="Henrissat B."/>
            <person name="Martin F.M."/>
            <person name="Bonfante P."/>
        </authorList>
    </citation>
    <scope>NUCLEOTIDE SEQUENCE [LARGE SCALE GENOMIC DNA]</scope>
    <source>
        <strain evidence="2 3">BEG34</strain>
    </source>
</reference>
<dbReference type="AlphaFoldDB" id="A0A8H3ZYU7"/>
<sequence length="251" mass="28653">MLSNILFFLAYSGSHTSFAIRYFFSLILFGFLFFLFFVNIGSTRIISFYNSSSAFLWLPQIHGVHAPWVATVMVVTMNSCFFINLFWHPQILVMNNLTSQVSFRDFDELRNARSEGYPITPPSESFGSESSFQGLKMNSLTRTLIDYGFDNDSNPDAPEVEVSCEYFGGSSSFYCDSCNHPTFECVCCWRCHYSPMDCICNPKFSKVFNCDEYNTGYCSSSDDGFSNGLGTDNEYNYNSDCKYYCFITTYG</sequence>
<keyword evidence="3" id="KW-1185">Reference proteome</keyword>
<dbReference type="Proteomes" id="UP000439903">
    <property type="component" value="Unassembled WGS sequence"/>
</dbReference>
<dbReference type="EMBL" id="WTPW01003535">
    <property type="protein sequence ID" value="KAF0339059.1"/>
    <property type="molecule type" value="Genomic_DNA"/>
</dbReference>
<keyword evidence="1" id="KW-0812">Transmembrane</keyword>
<protein>
    <submittedName>
        <fullName evidence="2">Uncharacterized protein</fullName>
    </submittedName>
</protein>
<evidence type="ECO:0000256" key="1">
    <source>
        <dbReference type="SAM" id="Phobius"/>
    </source>
</evidence>
<keyword evidence="1" id="KW-1133">Transmembrane helix</keyword>